<organism evidence="6 7">
    <name type="scientific">Xanthomonas citri pv. sesbaniae</name>
    <dbReference type="NCBI Taxonomy" id="473425"/>
    <lineage>
        <taxon>Bacteria</taxon>
        <taxon>Pseudomonadati</taxon>
        <taxon>Pseudomonadota</taxon>
        <taxon>Gammaproteobacteria</taxon>
        <taxon>Lysobacterales</taxon>
        <taxon>Lysobacteraceae</taxon>
        <taxon>Xanthomonas</taxon>
    </lineage>
</organism>
<dbReference type="Proteomes" id="UP000825388">
    <property type="component" value="Unassembled WGS sequence"/>
</dbReference>
<keyword evidence="2" id="KW-0408">Iron</keyword>
<feature type="binding site" evidence="2">
    <location>
        <position position="121"/>
    </location>
    <ligand>
        <name>Fe cation</name>
        <dbReference type="ChEBI" id="CHEBI:24875"/>
    </ligand>
</feature>
<comment type="caution">
    <text evidence="6">The sequence shown here is derived from an EMBL/GenBank/DDBJ whole genome shotgun (WGS) entry which is preliminary data.</text>
</comment>
<evidence type="ECO:0000313" key="6">
    <source>
        <dbReference type="EMBL" id="MBZ3925368.1"/>
    </source>
</evidence>
<reference evidence="6" key="1">
    <citation type="submission" date="2015-12" db="EMBL/GenBank/DDBJ databases">
        <authorList>
            <person name="Bansal K."/>
            <person name="Midha S."/>
            <person name="Patil P.B."/>
        </authorList>
    </citation>
    <scope>NUCLEOTIDE SEQUENCE</scope>
    <source>
        <strain evidence="6">LMG867</strain>
    </source>
</reference>
<comment type="cofactor">
    <cofactor evidence="2">
        <name>Fe cation</name>
        <dbReference type="ChEBI" id="CHEBI:24875"/>
    </cofactor>
    <text evidence="2">Binds 1 Fe cation per subunit.</text>
</comment>
<evidence type="ECO:0000259" key="5">
    <source>
        <dbReference type="Pfam" id="PF02678"/>
    </source>
</evidence>
<feature type="domain" description="Pirin N-terminal" evidence="5">
    <location>
        <begin position="44"/>
        <end position="138"/>
    </location>
</feature>
<dbReference type="InterPro" id="IPR011051">
    <property type="entry name" value="RmlC_Cupin_sf"/>
</dbReference>
<feature type="binding site" evidence="2">
    <location>
        <position position="74"/>
    </location>
    <ligand>
        <name>Fe cation</name>
        <dbReference type="ChEBI" id="CHEBI:24875"/>
    </ligand>
</feature>
<sequence>MKTLSLPISSPPASAPVPTQQRAIAHRTRGTGTGPITRLMSPSDLGQVLKPFVFLDIFDAQGPIIHTMSGMPLHPHSGIATVTVFTEGSMHYHDQTSGRGTIGYGGVEWMRAGIGVWHGKEMTPPADASCIQGFQLWLALPAALELAEPQSHYIEAQHMAKVGPAHVVIGHYEGAQSPVDAPDGINYLLVTLMPGERWTYHPPAGHLVGWLAVASGTLDAGVLLQRGDMVVFAEDGAPIVLEARGATNAVFVLGSSVPHPHALHLGYYSVHTNAHALDVGEERIRELGKKMQAAGDRTTASGTIPVFK</sequence>
<dbReference type="PANTHER" id="PTHR13903">
    <property type="entry name" value="PIRIN-RELATED"/>
    <property type="match status" value="1"/>
</dbReference>
<evidence type="ECO:0000256" key="4">
    <source>
        <dbReference type="SAM" id="MobiDB-lite"/>
    </source>
</evidence>
<dbReference type="EMBL" id="LOKL01000124">
    <property type="protein sequence ID" value="MBZ3925368.1"/>
    <property type="molecule type" value="Genomic_DNA"/>
</dbReference>
<dbReference type="Pfam" id="PF02678">
    <property type="entry name" value="Pirin"/>
    <property type="match status" value="1"/>
</dbReference>
<accession>A0AAW4RR64</accession>
<dbReference type="GO" id="GO:0046872">
    <property type="term" value="F:metal ion binding"/>
    <property type="evidence" value="ECO:0007669"/>
    <property type="project" value="UniProtKB-KW"/>
</dbReference>
<dbReference type="InterPro" id="IPR012093">
    <property type="entry name" value="Pirin"/>
</dbReference>
<feature type="binding site" evidence="2">
    <location>
        <position position="76"/>
    </location>
    <ligand>
        <name>Fe cation</name>
        <dbReference type="ChEBI" id="CHEBI:24875"/>
    </ligand>
</feature>
<protein>
    <submittedName>
        <fullName evidence="6">Pirin</fullName>
    </submittedName>
</protein>
<feature type="region of interest" description="Disordered" evidence="4">
    <location>
        <begin position="1"/>
        <end position="21"/>
    </location>
</feature>
<dbReference type="PIRSF" id="PIRSF006232">
    <property type="entry name" value="Pirin"/>
    <property type="match status" value="1"/>
</dbReference>
<dbReference type="AlphaFoldDB" id="A0AAW4RR64"/>
<evidence type="ECO:0000256" key="1">
    <source>
        <dbReference type="ARBA" id="ARBA00008416"/>
    </source>
</evidence>
<name>A0AAW4RR64_XANCI</name>
<dbReference type="InterPro" id="IPR003829">
    <property type="entry name" value="Pirin_N_dom"/>
</dbReference>
<gene>
    <name evidence="6" type="ORF">Xseb_15520</name>
</gene>
<proteinExistence type="inferred from homology"/>
<dbReference type="SUPFAM" id="SSF51182">
    <property type="entry name" value="RmlC-like cupins"/>
    <property type="match status" value="1"/>
</dbReference>
<dbReference type="Gene3D" id="2.60.120.10">
    <property type="entry name" value="Jelly Rolls"/>
    <property type="match status" value="1"/>
</dbReference>
<feature type="binding site" evidence="2">
    <location>
        <position position="118"/>
    </location>
    <ligand>
        <name>Fe cation</name>
        <dbReference type="ChEBI" id="CHEBI:24875"/>
    </ligand>
</feature>
<comment type="similarity">
    <text evidence="1 3">Belongs to the pirin family.</text>
</comment>
<dbReference type="InterPro" id="IPR014710">
    <property type="entry name" value="RmlC-like_jellyroll"/>
</dbReference>
<evidence type="ECO:0000256" key="2">
    <source>
        <dbReference type="PIRSR" id="PIRSR006232-1"/>
    </source>
</evidence>
<keyword evidence="2" id="KW-0479">Metal-binding</keyword>
<evidence type="ECO:0000313" key="7">
    <source>
        <dbReference type="Proteomes" id="UP000825388"/>
    </source>
</evidence>
<evidence type="ECO:0000256" key="3">
    <source>
        <dbReference type="RuleBase" id="RU003457"/>
    </source>
</evidence>
<dbReference type="RefSeq" id="WP_208617394.1">
    <property type="nucleotide sequence ID" value="NZ_LOKL01000124.1"/>
</dbReference>
<dbReference type="PANTHER" id="PTHR13903:SF8">
    <property type="entry name" value="PIRIN"/>
    <property type="match status" value="1"/>
</dbReference>